<dbReference type="Pfam" id="PF12850">
    <property type="entry name" value="Metallophos_2"/>
    <property type="match status" value="1"/>
</dbReference>
<feature type="domain" description="Calcineurin-like phosphoesterase" evidence="2">
    <location>
        <begin position="1"/>
        <end position="196"/>
    </location>
</feature>
<organism evidence="3 4">
    <name type="scientific">Rubrivirga litoralis</name>
    <dbReference type="NCBI Taxonomy" id="3075598"/>
    <lineage>
        <taxon>Bacteria</taxon>
        <taxon>Pseudomonadati</taxon>
        <taxon>Rhodothermota</taxon>
        <taxon>Rhodothermia</taxon>
        <taxon>Rhodothermales</taxon>
        <taxon>Rubricoccaceae</taxon>
        <taxon>Rubrivirga</taxon>
    </lineage>
</organism>
<comment type="caution">
    <text evidence="3">The sequence shown here is derived from an EMBL/GenBank/DDBJ whole genome shotgun (WGS) entry which is preliminary data.</text>
</comment>
<dbReference type="SUPFAM" id="SSF56300">
    <property type="entry name" value="Metallo-dependent phosphatases"/>
    <property type="match status" value="1"/>
</dbReference>
<evidence type="ECO:0000256" key="1">
    <source>
        <dbReference type="ARBA" id="ARBA00008950"/>
    </source>
</evidence>
<dbReference type="Proteomes" id="UP001267426">
    <property type="component" value="Unassembled WGS sequence"/>
</dbReference>
<dbReference type="Gene3D" id="3.60.21.10">
    <property type="match status" value="1"/>
</dbReference>
<name>A0ABU3BRL0_9BACT</name>
<dbReference type="CDD" id="cd00838">
    <property type="entry name" value="MPP_superfamily"/>
    <property type="match status" value="1"/>
</dbReference>
<dbReference type="RefSeq" id="WP_311663165.1">
    <property type="nucleotide sequence ID" value="NZ_JAVRHT010000017.1"/>
</dbReference>
<protein>
    <submittedName>
        <fullName evidence="3">Metallophosphoesterase family protein</fullName>
    </submittedName>
</protein>
<comment type="similarity">
    <text evidence="1">Belongs to the metallophosphoesterase superfamily. YfcE family.</text>
</comment>
<sequence>MRLAVLSDIHANAAALTAALAEVDRRGADAVVCLGDVVGYGPDPGVCVDLVRARSAATVLGNHDAAFADDAELARLPRDGQTAIRLHRELLSPDQAAWLAGLPLVDMYEGTTLVHAAPLEPALWTRLDAFDAVRNQFAAFDTAVCFVGHSHVPAVVSDTVGAFKVRPGRRYLINVGSVGQPRDGDPRLSFGLFDTDAFTYENVRAHYDVARTVARVRERGLPESLGQRLVRGA</sequence>
<dbReference type="PANTHER" id="PTHR42850">
    <property type="entry name" value="METALLOPHOSPHOESTERASE"/>
    <property type="match status" value="1"/>
</dbReference>
<dbReference type="PANTHER" id="PTHR42850:SF2">
    <property type="entry name" value="BLL5683 PROTEIN"/>
    <property type="match status" value="1"/>
</dbReference>
<dbReference type="PIRSF" id="PIRSF000883">
    <property type="entry name" value="Pesterase_MJ0912"/>
    <property type="match status" value="1"/>
</dbReference>
<keyword evidence="4" id="KW-1185">Reference proteome</keyword>
<dbReference type="EMBL" id="JAVRHT010000017">
    <property type="protein sequence ID" value="MDT0631821.1"/>
    <property type="molecule type" value="Genomic_DNA"/>
</dbReference>
<evidence type="ECO:0000259" key="2">
    <source>
        <dbReference type="Pfam" id="PF12850"/>
    </source>
</evidence>
<accession>A0ABU3BRL0</accession>
<proteinExistence type="inferred from homology"/>
<dbReference type="InterPro" id="IPR011152">
    <property type="entry name" value="Pesterase_MJ0912"/>
</dbReference>
<dbReference type="InterPro" id="IPR024654">
    <property type="entry name" value="Calcineurin-like_PHP_lpxH"/>
</dbReference>
<evidence type="ECO:0000313" key="4">
    <source>
        <dbReference type="Proteomes" id="UP001267426"/>
    </source>
</evidence>
<reference evidence="3 4" key="1">
    <citation type="submission" date="2023-09" db="EMBL/GenBank/DDBJ databases">
        <authorList>
            <person name="Rey-Velasco X."/>
        </authorList>
    </citation>
    <scope>NUCLEOTIDE SEQUENCE [LARGE SCALE GENOMIC DNA]</scope>
    <source>
        <strain evidence="3 4">F394</strain>
    </source>
</reference>
<dbReference type="InterPro" id="IPR050126">
    <property type="entry name" value="Ap4A_hydrolase"/>
</dbReference>
<dbReference type="InterPro" id="IPR029052">
    <property type="entry name" value="Metallo-depent_PP-like"/>
</dbReference>
<gene>
    <name evidence="3" type="ORF">RM540_08705</name>
</gene>
<evidence type="ECO:0000313" key="3">
    <source>
        <dbReference type="EMBL" id="MDT0631821.1"/>
    </source>
</evidence>